<reference evidence="5 6" key="1">
    <citation type="submission" date="2018-03" db="EMBL/GenBank/DDBJ databases">
        <authorList>
            <person name="Guldener U."/>
        </authorList>
    </citation>
    <scope>NUCLEOTIDE SEQUENCE [LARGE SCALE GENOMIC DNA]</scope>
    <source>
        <strain evidence="5 6">NBRC100155</strain>
    </source>
</reference>
<dbReference type="Pfam" id="PF01425">
    <property type="entry name" value="Amidase"/>
    <property type="match status" value="1"/>
</dbReference>
<dbReference type="PANTHER" id="PTHR46072">
    <property type="entry name" value="AMIDASE-RELATED-RELATED"/>
    <property type="match status" value="1"/>
</dbReference>
<dbReference type="AlphaFoldDB" id="A0A5C3ENE9"/>
<evidence type="ECO:0000313" key="5">
    <source>
        <dbReference type="EMBL" id="SPO31600.1"/>
    </source>
</evidence>
<feature type="compositionally biased region" description="Acidic residues" evidence="3">
    <location>
        <begin position="317"/>
        <end position="336"/>
    </location>
</feature>
<feature type="compositionally biased region" description="Low complexity" evidence="3">
    <location>
        <begin position="337"/>
        <end position="347"/>
    </location>
</feature>
<dbReference type="PANTHER" id="PTHR46072:SF11">
    <property type="entry name" value="AMIDASE-RELATED"/>
    <property type="match status" value="1"/>
</dbReference>
<dbReference type="InterPro" id="IPR036928">
    <property type="entry name" value="AS_sf"/>
</dbReference>
<dbReference type="SUPFAM" id="SSF75304">
    <property type="entry name" value="Amidase signature (AS) enzymes"/>
    <property type="match status" value="2"/>
</dbReference>
<evidence type="ECO:0000313" key="6">
    <source>
        <dbReference type="Proteomes" id="UP000324022"/>
    </source>
</evidence>
<proteinExistence type="inferred from homology"/>
<evidence type="ECO:0000256" key="3">
    <source>
        <dbReference type="SAM" id="MobiDB-lite"/>
    </source>
</evidence>
<name>A0A5C3ENE9_9BASI</name>
<comment type="similarity">
    <text evidence="1">Belongs to the amidase family.</text>
</comment>
<dbReference type="EMBL" id="OOIN01000039">
    <property type="protein sequence ID" value="SPO31600.1"/>
    <property type="molecule type" value="Genomic_DNA"/>
</dbReference>
<accession>A0A5C3ENE9</accession>
<protein>
    <submittedName>
        <fullName evidence="5">Related to amidase</fullName>
    </submittedName>
</protein>
<gene>
    <name evidence="5" type="ORF">UTRI_06372_B</name>
</gene>
<dbReference type="GO" id="GO:0016787">
    <property type="term" value="F:hydrolase activity"/>
    <property type="evidence" value="ECO:0007669"/>
    <property type="project" value="UniProtKB-KW"/>
</dbReference>
<keyword evidence="6" id="KW-1185">Reference proteome</keyword>
<feature type="domain" description="Amidase" evidence="4">
    <location>
        <begin position="73"/>
        <end position="316"/>
    </location>
</feature>
<evidence type="ECO:0000256" key="2">
    <source>
        <dbReference type="ARBA" id="ARBA00022801"/>
    </source>
</evidence>
<dbReference type="Gene3D" id="3.90.1300.10">
    <property type="entry name" value="Amidase signature (AS) domain"/>
    <property type="match status" value="1"/>
</dbReference>
<dbReference type="InterPro" id="IPR023631">
    <property type="entry name" value="Amidase_dom"/>
</dbReference>
<dbReference type="OrthoDB" id="167809at2759"/>
<evidence type="ECO:0000256" key="1">
    <source>
        <dbReference type="ARBA" id="ARBA00009199"/>
    </source>
</evidence>
<evidence type="ECO:0000259" key="4">
    <source>
        <dbReference type="Pfam" id="PF01425"/>
    </source>
</evidence>
<feature type="compositionally biased region" description="Basic and acidic residues" evidence="3">
    <location>
        <begin position="355"/>
        <end position="378"/>
    </location>
</feature>
<keyword evidence="2" id="KW-0378">Hydrolase</keyword>
<sequence length="641" mass="71776">MTDSNISRGEFRNPCPDLKNPAANEIVDSLLSTVQSALKRFGEPTQDDYELASYCLKDIQEYLLRDRTMTLPELVEARIRLTVAASLKTHCLTAFPYNQALATAKRLQETIVDGGENTKPEEILNRYPLIGLVFSVKDCIHVEGFPTTIGCSSRAGKWEPASAEIVQEMRKMGAIMIAKTTAPQLMMSNTTHSPLWGMTRSPIQSADQADEQEFQVGGSSGGEAALVKMGGSQLGIGTDMGGSVRQPACLNELFGFKYTSKPENFRWKLPQDFMTGLPHTKVPATAPGFLARDLDTLKRVVDALDGVIHLTIGPEPSEAEDDSEEDEDDEEDEEDQQGWVQWPQWPQSEDEEEMTERLERKRKRDEREEQKEEERVERERVSCINPRIIYTTQQSSPEVQELIEWLVGVLQKSRLARESELRPSKCQELGDVDISSWAAAWMEQATQRGFDDARTMLADDPLIQRTMFDESRLSSTGSNREAWKPTPGRASGLLSTFLKQAGIRLGKPEKVILITPTYIMGGPVKNSSFEALDNAGGSEIWCQIFNLLDWPAITIPMQIPGAVLQRYREQALLSPEWAKHMSGLLEADPIVGDLDSGEKRYPRLSLQLVTVPGDHLALLDFAERISQKCVRECLKAYKHAQ</sequence>
<dbReference type="Proteomes" id="UP000324022">
    <property type="component" value="Unassembled WGS sequence"/>
</dbReference>
<feature type="region of interest" description="Disordered" evidence="3">
    <location>
        <begin position="309"/>
        <end position="378"/>
    </location>
</feature>
<organism evidence="5 6">
    <name type="scientific">Ustilago trichophora</name>
    <dbReference type="NCBI Taxonomy" id="86804"/>
    <lineage>
        <taxon>Eukaryota</taxon>
        <taxon>Fungi</taxon>
        <taxon>Dikarya</taxon>
        <taxon>Basidiomycota</taxon>
        <taxon>Ustilaginomycotina</taxon>
        <taxon>Ustilaginomycetes</taxon>
        <taxon>Ustilaginales</taxon>
        <taxon>Ustilaginaceae</taxon>
        <taxon>Ustilago</taxon>
    </lineage>
</organism>